<name>A0A1F8GQT5_9BACT</name>
<evidence type="ECO:0000256" key="1">
    <source>
        <dbReference type="SAM" id="Phobius"/>
    </source>
</evidence>
<evidence type="ECO:0000313" key="2">
    <source>
        <dbReference type="EMBL" id="OGN27340.1"/>
    </source>
</evidence>
<keyword evidence="1" id="KW-1133">Transmembrane helix</keyword>
<sequence>MLRIIYSSSVGATIAVIFIAVITIWAELSPALKAALKTLSGHHWLTKSIAIVIVYILVSFLVHLFVRDPSVVKVRRSLYMLISTTVLAGIAILGFFVWHYLQ</sequence>
<comment type="caution">
    <text evidence="2">The sequence shown here is derived from an EMBL/GenBank/DDBJ whole genome shotgun (WGS) entry which is preliminary data.</text>
</comment>
<feature type="transmembrane region" description="Helical" evidence="1">
    <location>
        <begin position="44"/>
        <end position="66"/>
    </location>
</feature>
<dbReference type="Proteomes" id="UP000178444">
    <property type="component" value="Unassembled WGS sequence"/>
</dbReference>
<protein>
    <submittedName>
        <fullName evidence="2">Uncharacterized protein</fullName>
    </submittedName>
</protein>
<reference evidence="2 3" key="1">
    <citation type="journal article" date="2016" name="Nat. Commun.">
        <title>Thousands of microbial genomes shed light on interconnected biogeochemical processes in an aquifer system.</title>
        <authorList>
            <person name="Anantharaman K."/>
            <person name="Brown C.T."/>
            <person name="Hug L.A."/>
            <person name="Sharon I."/>
            <person name="Castelle C.J."/>
            <person name="Probst A.J."/>
            <person name="Thomas B.C."/>
            <person name="Singh A."/>
            <person name="Wilkins M.J."/>
            <person name="Karaoz U."/>
            <person name="Brodie E.L."/>
            <person name="Williams K.H."/>
            <person name="Hubbard S.S."/>
            <person name="Banfield J.F."/>
        </authorList>
    </citation>
    <scope>NUCLEOTIDE SEQUENCE [LARGE SCALE GENOMIC DNA]</scope>
</reference>
<feature type="transmembrane region" description="Helical" evidence="1">
    <location>
        <begin position="12"/>
        <end position="32"/>
    </location>
</feature>
<dbReference type="EMBL" id="MGKO01000012">
    <property type="protein sequence ID" value="OGN27340.1"/>
    <property type="molecule type" value="Genomic_DNA"/>
</dbReference>
<dbReference type="AlphaFoldDB" id="A0A1F8GQT5"/>
<keyword evidence="1" id="KW-0472">Membrane</keyword>
<organism evidence="2 3">
    <name type="scientific">Candidatus Yanofskybacteria bacterium RIFCSPLOWO2_01_FULL_49_17</name>
    <dbReference type="NCBI Taxonomy" id="1802700"/>
    <lineage>
        <taxon>Bacteria</taxon>
        <taxon>Candidatus Yanofskyibacteriota</taxon>
    </lineage>
</organism>
<gene>
    <name evidence="2" type="ORF">A2941_01840</name>
</gene>
<keyword evidence="1" id="KW-0812">Transmembrane</keyword>
<evidence type="ECO:0000313" key="3">
    <source>
        <dbReference type="Proteomes" id="UP000178444"/>
    </source>
</evidence>
<accession>A0A1F8GQT5</accession>
<feature type="transmembrane region" description="Helical" evidence="1">
    <location>
        <begin position="78"/>
        <end position="101"/>
    </location>
</feature>
<proteinExistence type="predicted"/>